<comment type="caution">
    <text evidence="1">The sequence shown here is derived from an EMBL/GenBank/DDBJ whole genome shotgun (WGS) entry which is preliminary data.</text>
</comment>
<organism evidence="1 2">
    <name type="scientific">Melia azedarach</name>
    <name type="common">Chinaberry tree</name>
    <dbReference type="NCBI Taxonomy" id="155640"/>
    <lineage>
        <taxon>Eukaryota</taxon>
        <taxon>Viridiplantae</taxon>
        <taxon>Streptophyta</taxon>
        <taxon>Embryophyta</taxon>
        <taxon>Tracheophyta</taxon>
        <taxon>Spermatophyta</taxon>
        <taxon>Magnoliopsida</taxon>
        <taxon>eudicotyledons</taxon>
        <taxon>Gunneridae</taxon>
        <taxon>Pentapetalae</taxon>
        <taxon>rosids</taxon>
        <taxon>malvids</taxon>
        <taxon>Sapindales</taxon>
        <taxon>Meliaceae</taxon>
        <taxon>Melia</taxon>
    </lineage>
</organism>
<dbReference type="EMBL" id="CM051398">
    <property type="protein sequence ID" value="KAJ4718986.1"/>
    <property type="molecule type" value="Genomic_DNA"/>
</dbReference>
<keyword evidence="2" id="KW-1185">Reference proteome</keyword>
<name>A0ACC1Y5G9_MELAZ</name>
<evidence type="ECO:0000313" key="2">
    <source>
        <dbReference type="Proteomes" id="UP001164539"/>
    </source>
</evidence>
<proteinExistence type="predicted"/>
<gene>
    <name evidence="1" type="ORF">OWV82_010609</name>
</gene>
<sequence>MSFWWSKHREQLFQRIDDAHRMFEFEREYLDDNLAVAIQTQDEIREEANAKSYAKAFSDTMTMFKNHYPQQDLSWLDQALKIVQEIQGEESGKEGDKFGVNLKSRKKQNEKDDIVGVPEDPFGNSGVEAISRKAPLLDTIDAV</sequence>
<evidence type="ECO:0000313" key="1">
    <source>
        <dbReference type="EMBL" id="KAJ4718986.1"/>
    </source>
</evidence>
<reference evidence="1 2" key="1">
    <citation type="journal article" date="2023" name="Science">
        <title>Complex scaffold remodeling in plant triterpene biosynthesis.</title>
        <authorList>
            <person name="De La Pena R."/>
            <person name="Hodgson H."/>
            <person name="Liu J.C."/>
            <person name="Stephenson M.J."/>
            <person name="Martin A.C."/>
            <person name="Owen C."/>
            <person name="Harkess A."/>
            <person name="Leebens-Mack J."/>
            <person name="Jimenez L.E."/>
            <person name="Osbourn A."/>
            <person name="Sattely E.S."/>
        </authorList>
    </citation>
    <scope>NUCLEOTIDE SEQUENCE [LARGE SCALE GENOMIC DNA]</scope>
    <source>
        <strain evidence="2">cv. JPN11</strain>
        <tissue evidence="1">Leaf</tissue>
    </source>
</reference>
<accession>A0ACC1Y5G9</accession>
<protein>
    <submittedName>
        <fullName evidence="1">Uncharacterized protein</fullName>
    </submittedName>
</protein>
<dbReference type="Proteomes" id="UP001164539">
    <property type="component" value="Chromosome 5"/>
</dbReference>